<name>A0ABX6EWN8_KLUMA</name>
<evidence type="ECO:0000313" key="2">
    <source>
        <dbReference type="EMBL" id="QGN16167.1"/>
    </source>
</evidence>
<organism evidence="2 3">
    <name type="scientific">Kluyveromyces marxianus</name>
    <name type="common">Yeast</name>
    <name type="synonym">Candida kefyr</name>
    <dbReference type="NCBI Taxonomy" id="4911"/>
    <lineage>
        <taxon>Eukaryota</taxon>
        <taxon>Fungi</taxon>
        <taxon>Dikarya</taxon>
        <taxon>Ascomycota</taxon>
        <taxon>Saccharomycotina</taxon>
        <taxon>Saccharomycetes</taxon>
        <taxon>Saccharomycetales</taxon>
        <taxon>Saccharomycetaceae</taxon>
        <taxon>Kluyveromyces</taxon>
    </lineage>
</organism>
<feature type="region of interest" description="Disordered" evidence="1">
    <location>
        <begin position="138"/>
        <end position="169"/>
    </location>
</feature>
<proteinExistence type="predicted"/>
<evidence type="ECO:0000256" key="1">
    <source>
        <dbReference type="SAM" id="MobiDB-lite"/>
    </source>
</evidence>
<protein>
    <submittedName>
        <fullName evidence="2">YER079W</fullName>
    </submittedName>
</protein>
<reference evidence="2 3" key="1">
    <citation type="submission" date="2016-03" db="EMBL/GenBank/DDBJ databases">
        <title>How can Kluyveromyces marxianus grow so fast - potential evolutionary course in Saccharomyces Complex revealed by comparative genomics.</title>
        <authorList>
            <person name="Mo W."/>
            <person name="Lu W."/>
            <person name="Yang X."/>
            <person name="Qi J."/>
            <person name="Lv H."/>
        </authorList>
    </citation>
    <scope>NUCLEOTIDE SEQUENCE [LARGE SCALE GENOMIC DNA]</scope>
    <source>
        <strain evidence="2 3">FIM1</strain>
    </source>
</reference>
<feature type="compositionally biased region" description="Polar residues" evidence="1">
    <location>
        <begin position="1"/>
        <end position="29"/>
    </location>
</feature>
<keyword evidence="3" id="KW-1185">Reference proteome</keyword>
<evidence type="ECO:0000313" key="3">
    <source>
        <dbReference type="Proteomes" id="UP000422736"/>
    </source>
</evidence>
<feature type="compositionally biased region" description="Low complexity" evidence="1">
    <location>
        <begin position="148"/>
        <end position="159"/>
    </location>
</feature>
<dbReference type="EMBL" id="CP015057">
    <property type="protein sequence ID" value="QGN16167.1"/>
    <property type="molecule type" value="Genomic_DNA"/>
</dbReference>
<gene>
    <name evidence="2" type="ORF">FIM1_2869</name>
</gene>
<feature type="region of interest" description="Disordered" evidence="1">
    <location>
        <begin position="1"/>
        <end position="82"/>
    </location>
</feature>
<feature type="compositionally biased region" description="Acidic residues" evidence="1">
    <location>
        <begin position="36"/>
        <end position="50"/>
    </location>
</feature>
<feature type="compositionally biased region" description="Polar residues" evidence="1">
    <location>
        <begin position="53"/>
        <end position="74"/>
    </location>
</feature>
<sequence>MPESLSSHGSRDIYSSISLNDQSMDNSSMKAIYETDMMDSSEAGDQDGDNEPLSATISRPLSRSSVTSGLSMTATKDGVEGRRVQRYGIPQYSLNILNSMSQSHWKPKKNGLEDVDSPIGPPMSLRDRIKLLSTDTLSRTTINDSRQDSNSIESSSRDSPLYSRQYQQQPRELEEHLLDSFNTTLTPRANSELDSNLSTMGDDMSYLHDMKSIPSVLVAVDSDND</sequence>
<dbReference type="Proteomes" id="UP000422736">
    <property type="component" value="Chromosome 4"/>
</dbReference>
<feature type="region of interest" description="Disordered" evidence="1">
    <location>
        <begin position="104"/>
        <end position="125"/>
    </location>
</feature>
<accession>A0ABX6EWN8</accession>